<keyword evidence="2" id="KW-1185">Reference proteome</keyword>
<protein>
    <submittedName>
        <fullName evidence="1">Uncharacterized protein</fullName>
    </submittedName>
</protein>
<dbReference type="EMBL" id="JBBPBN010000005">
    <property type="protein sequence ID" value="KAK9038352.1"/>
    <property type="molecule type" value="Genomic_DNA"/>
</dbReference>
<accession>A0ABR2TLK1</accession>
<evidence type="ECO:0000313" key="2">
    <source>
        <dbReference type="Proteomes" id="UP001396334"/>
    </source>
</evidence>
<reference evidence="1 2" key="1">
    <citation type="journal article" date="2024" name="G3 (Bethesda)">
        <title>Genome assembly of Hibiscus sabdariffa L. provides insights into metabolisms of medicinal natural products.</title>
        <authorList>
            <person name="Kim T."/>
        </authorList>
    </citation>
    <scope>NUCLEOTIDE SEQUENCE [LARGE SCALE GENOMIC DNA]</scope>
    <source>
        <strain evidence="1">TK-2024</strain>
        <tissue evidence="1">Old leaves</tissue>
    </source>
</reference>
<organism evidence="1 2">
    <name type="scientific">Hibiscus sabdariffa</name>
    <name type="common">roselle</name>
    <dbReference type="NCBI Taxonomy" id="183260"/>
    <lineage>
        <taxon>Eukaryota</taxon>
        <taxon>Viridiplantae</taxon>
        <taxon>Streptophyta</taxon>
        <taxon>Embryophyta</taxon>
        <taxon>Tracheophyta</taxon>
        <taxon>Spermatophyta</taxon>
        <taxon>Magnoliopsida</taxon>
        <taxon>eudicotyledons</taxon>
        <taxon>Gunneridae</taxon>
        <taxon>Pentapetalae</taxon>
        <taxon>rosids</taxon>
        <taxon>malvids</taxon>
        <taxon>Malvales</taxon>
        <taxon>Malvaceae</taxon>
        <taxon>Malvoideae</taxon>
        <taxon>Hibiscus</taxon>
    </lineage>
</organism>
<evidence type="ECO:0000313" key="1">
    <source>
        <dbReference type="EMBL" id="KAK9038352.1"/>
    </source>
</evidence>
<comment type="caution">
    <text evidence="1">The sequence shown here is derived from an EMBL/GenBank/DDBJ whole genome shotgun (WGS) entry which is preliminary data.</text>
</comment>
<sequence length="103" mass="11232">MPQSKADRPVKRIESIEEGNSKRFLQGIGFNVAEAGGVLRNRKSRQSSQVSGEDGYNVSFMSKLMGNGSSKLRTDAYSAATPLTVIELAILRIFSKPSVFFSS</sequence>
<proteinExistence type="predicted"/>
<gene>
    <name evidence="1" type="ORF">V6N11_023227</name>
</gene>
<name>A0ABR2TLK1_9ROSI</name>
<dbReference type="Proteomes" id="UP001396334">
    <property type="component" value="Unassembled WGS sequence"/>
</dbReference>